<keyword evidence="1" id="KW-1133">Transmembrane helix</keyword>
<organism evidence="2 3">
    <name type="scientific">Lichenibacterium ramalinae</name>
    <dbReference type="NCBI Taxonomy" id="2316527"/>
    <lineage>
        <taxon>Bacteria</taxon>
        <taxon>Pseudomonadati</taxon>
        <taxon>Pseudomonadota</taxon>
        <taxon>Alphaproteobacteria</taxon>
        <taxon>Hyphomicrobiales</taxon>
        <taxon>Lichenihabitantaceae</taxon>
        <taxon>Lichenibacterium</taxon>
    </lineage>
</organism>
<keyword evidence="3" id="KW-1185">Reference proteome</keyword>
<protein>
    <submittedName>
        <fullName evidence="2">Uncharacterized protein</fullName>
    </submittedName>
</protein>
<proteinExistence type="predicted"/>
<name>A0A4V1RIP8_9HYPH</name>
<feature type="transmembrane region" description="Helical" evidence="1">
    <location>
        <begin position="31"/>
        <end position="53"/>
    </location>
</feature>
<accession>A0A4V1RIP8</accession>
<evidence type="ECO:0000313" key="2">
    <source>
        <dbReference type="EMBL" id="RYB04983.1"/>
    </source>
</evidence>
<feature type="transmembrane region" description="Helical" evidence="1">
    <location>
        <begin position="185"/>
        <end position="205"/>
    </location>
</feature>
<keyword evidence="1" id="KW-0812">Transmembrane</keyword>
<feature type="transmembrane region" description="Helical" evidence="1">
    <location>
        <begin position="265"/>
        <end position="284"/>
    </location>
</feature>
<keyword evidence="1" id="KW-0472">Membrane</keyword>
<reference evidence="2 3" key="1">
    <citation type="submission" date="2018-09" db="EMBL/GenBank/DDBJ databases">
        <authorList>
            <person name="Grouzdev D.S."/>
            <person name="Krutkina M.S."/>
        </authorList>
    </citation>
    <scope>NUCLEOTIDE SEQUENCE [LARGE SCALE GENOMIC DNA]</scope>
    <source>
        <strain evidence="2 3">RmlP001</strain>
    </source>
</reference>
<gene>
    <name evidence="2" type="ORF">D3272_10955</name>
</gene>
<dbReference type="EMBL" id="QYBC01000008">
    <property type="protein sequence ID" value="RYB04983.1"/>
    <property type="molecule type" value="Genomic_DNA"/>
</dbReference>
<evidence type="ECO:0000256" key="1">
    <source>
        <dbReference type="SAM" id="Phobius"/>
    </source>
</evidence>
<feature type="transmembrane region" description="Helical" evidence="1">
    <location>
        <begin position="217"/>
        <end position="235"/>
    </location>
</feature>
<sequence length="575" mass="61351">MRHLSFGRDIVFTFGPLGFLYAGLHDPGHDTLYVVLSSLFCSGLVSGFVLTATRGRKPYLLLLPVLIANLAVRDAALFAVPISLVFASCRGNPPTLAWAIGIILVALVDGLLPLIKGTATLPVGFCTALAVVALFPRRPGWAVALPAITAATTLLAWVGSGQALANLPVYLSRQSEIARGYTEAMSVWGNAADLVVYIPVALLLATLAYRANPEHRLVRALAVLGICTVVLKAAFVRHDGHGFIAGSSLGLIGLLVFLHDDARGAALGLASGLLAWAMIAGTYVPADVRTVLSTFATVVSDSASGLAMRVGHPDRLFADYSARKAALKQALNLPQLSGTVDIYPTDTGALLASDLDWHPRPVIQSYSAYTPTLAALNARHLEGKDAPDTVLFSVGPIDGHYPNLEDGASWPGLLSHYDIKGRADAYVVLQRSSTDHHARIGTEISRGTYAFDTPISLPGAVPDIWATFKFHPLKTGQLLSVVFKRPSLFMDVTFVTGDHERFRMVAGMAEGFLLSPSIRSADDFVALAAGDEESLHDLEVQSISLHQASTYPFWGATFDLVLAPLTVEPHPEEGH</sequence>
<evidence type="ECO:0000313" key="3">
    <source>
        <dbReference type="Proteomes" id="UP000289411"/>
    </source>
</evidence>
<reference evidence="2 3" key="2">
    <citation type="submission" date="2019-02" db="EMBL/GenBank/DDBJ databases">
        <title>'Lichenibacterium ramalinii' gen. nov. sp. nov., 'Lichenibacterium minor' gen. nov. sp. nov.</title>
        <authorList>
            <person name="Pankratov T."/>
        </authorList>
    </citation>
    <scope>NUCLEOTIDE SEQUENCE [LARGE SCALE GENOMIC DNA]</scope>
    <source>
        <strain evidence="2 3">RmlP001</strain>
    </source>
</reference>
<feature type="transmembrane region" description="Helical" evidence="1">
    <location>
        <begin position="143"/>
        <end position="165"/>
    </location>
</feature>
<dbReference type="AlphaFoldDB" id="A0A4V1RIP8"/>
<feature type="transmembrane region" description="Helical" evidence="1">
    <location>
        <begin position="96"/>
        <end position="113"/>
    </location>
</feature>
<feature type="transmembrane region" description="Helical" evidence="1">
    <location>
        <begin position="241"/>
        <end position="258"/>
    </location>
</feature>
<comment type="caution">
    <text evidence="2">The sequence shown here is derived from an EMBL/GenBank/DDBJ whole genome shotgun (WGS) entry which is preliminary data.</text>
</comment>
<dbReference type="RefSeq" id="WP_129219218.1">
    <property type="nucleotide sequence ID" value="NZ_QYBC01000008.1"/>
</dbReference>
<dbReference type="OrthoDB" id="176190at2"/>
<feature type="transmembrane region" description="Helical" evidence="1">
    <location>
        <begin position="59"/>
        <end position="84"/>
    </location>
</feature>
<dbReference type="Proteomes" id="UP000289411">
    <property type="component" value="Unassembled WGS sequence"/>
</dbReference>